<evidence type="ECO:0000313" key="4">
    <source>
        <dbReference type="EMBL" id="KAK1010980.1"/>
    </source>
</evidence>
<keyword evidence="6" id="KW-1185">Reference proteome</keyword>
<feature type="domain" description="C2H2-type" evidence="2">
    <location>
        <begin position="112"/>
        <end position="138"/>
    </location>
</feature>
<evidence type="ECO:0000313" key="3">
    <source>
        <dbReference type="EMBL" id="KAK0318257.1"/>
    </source>
</evidence>
<feature type="domain" description="C2H2-type" evidence="2">
    <location>
        <begin position="76"/>
        <end position="106"/>
    </location>
</feature>
<feature type="compositionally biased region" description="Basic residues" evidence="1">
    <location>
        <begin position="147"/>
        <end position="156"/>
    </location>
</feature>
<comment type="caution">
    <text evidence="3">The sequence shown here is derived from an EMBL/GenBank/DDBJ whole genome shotgun (WGS) entry which is preliminary data.</text>
</comment>
<evidence type="ECO:0000313" key="5">
    <source>
        <dbReference type="Proteomes" id="UP001168146"/>
    </source>
</evidence>
<reference evidence="3" key="1">
    <citation type="submission" date="2021-12" db="EMBL/GenBank/DDBJ databases">
        <title>Black yeast isolated from Biological Soil Crust.</title>
        <authorList>
            <person name="Kurbessoian T."/>
        </authorList>
    </citation>
    <scope>NUCLEOTIDE SEQUENCE</scope>
    <source>
        <strain evidence="3">CCFEE 5208</strain>
    </source>
</reference>
<reference evidence="4" key="2">
    <citation type="submission" date="2023-06" db="EMBL/GenBank/DDBJ databases">
        <title>Black Yeasts Isolated from many extreme environments.</title>
        <authorList>
            <person name="Coleine C."/>
            <person name="Stajich J.E."/>
            <person name="Selbmann L."/>
        </authorList>
    </citation>
    <scope>NUCLEOTIDE SEQUENCE</scope>
    <source>
        <strain evidence="4">CCFEE 5200</strain>
    </source>
</reference>
<dbReference type="SMART" id="SM00355">
    <property type="entry name" value="ZnF_C2H2"/>
    <property type="match status" value="3"/>
</dbReference>
<name>A0AAN6FHA5_9PEZI</name>
<evidence type="ECO:0000313" key="6">
    <source>
        <dbReference type="Proteomes" id="UP001175353"/>
    </source>
</evidence>
<proteinExistence type="predicted"/>
<feature type="region of interest" description="Disordered" evidence="1">
    <location>
        <begin position="145"/>
        <end position="164"/>
    </location>
</feature>
<dbReference type="InterPro" id="IPR013087">
    <property type="entry name" value="Znf_C2H2_type"/>
</dbReference>
<dbReference type="AlphaFoldDB" id="A0AAN6FHA5"/>
<dbReference type="Proteomes" id="UP001168146">
    <property type="component" value="Unassembled WGS sequence"/>
</dbReference>
<feature type="domain" description="C2H2-type" evidence="2">
    <location>
        <begin position="195"/>
        <end position="218"/>
    </location>
</feature>
<protein>
    <recommendedName>
        <fullName evidence="2">C2H2-type domain-containing protein</fullName>
    </recommendedName>
</protein>
<organism evidence="3 5">
    <name type="scientific">Friedmanniomyces endolithicus</name>
    <dbReference type="NCBI Taxonomy" id="329885"/>
    <lineage>
        <taxon>Eukaryota</taxon>
        <taxon>Fungi</taxon>
        <taxon>Dikarya</taxon>
        <taxon>Ascomycota</taxon>
        <taxon>Pezizomycotina</taxon>
        <taxon>Dothideomycetes</taxon>
        <taxon>Dothideomycetidae</taxon>
        <taxon>Mycosphaerellales</taxon>
        <taxon>Teratosphaeriaceae</taxon>
        <taxon>Friedmanniomyces</taxon>
    </lineage>
</organism>
<feature type="compositionally biased region" description="Polar residues" evidence="1">
    <location>
        <begin position="26"/>
        <end position="36"/>
    </location>
</feature>
<dbReference type="EMBL" id="JASUXU010000037">
    <property type="protein sequence ID" value="KAK0318257.1"/>
    <property type="molecule type" value="Genomic_DNA"/>
</dbReference>
<dbReference type="EMBL" id="JAUJLE010000010">
    <property type="protein sequence ID" value="KAK1010980.1"/>
    <property type="molecule type" value="Genomic_DNA"/>
</dbReference>
<evidence type="ECO:0000259" key="2">
    <source>
        <dbReference type="SMART" id="SM00355"/>
    </source>
</evidence>
<evidence type="ECO:0000256" key="1">
    <source>
        <dbReference type="SAM" id="MobiDB-lite"/>
    </source>
</evidence>
<dbReference type="Gene3D" id="3.30.160.60">
    <property type="entry name" value="Classic Zinc Finger"/>
    <property type="match status" value="1"/>
</dbReference>
<dbReference type="Proteomes" id="UP001175353">
    <property type="component" value="Unassembled WGS sequence"/>
</dbReference>
<sequence length="419" mass="45561">MEYNTLFEDPMYADEATAREPPMDSPPTSNQSSPCYTSSAPDPSPPRPTTPTHSHSEAHTPDSTSTTAPRSDRKTLPCPYNCTDITGAPRMFSGKFNVKQHVTEKHTKTRHFKCRICGMARRGFNRQWCLNRHLRQIHNLIVGPGRGRGRKSRAKKAQPEDGLNVSVDAATEAPPRMEEATGPAVAAGNFEPMQLECYLCKAGSGIREEILMHLHGAHGEPPSPYCSCLNCVAQAVQPEAETRLLLREGGFDLVAFPLQRPVVADAGLMEGMEGVAIPEQINAEFDGIVVDNLFAPEIQLPPVINAHLPILDPDLPDSGSDAKDLELEHRLLDFLRGLPDLASPDPVPVPAPEPEFDGINFFDEAYHPDINEDMDDAIMSGIENINAGFTSEELGGGVGLFTFIHAAAEGSTENGVARL</sequence>
<accession>A0AAN6FHA5</accession>
<feature type="region of interest" description="Disordered" evidence="1">
    <location>
        <begin position="1"/>
        <end position="78"/>
    </location>
</feature>
<gene>
    <name evidence="3" type="ORF">LTR82_010645</name>
    <name evidence="4" type="ORF">LTR91_002264</name>
</gene>